<evidence type="ECO:0008006" key="4">
    <source>
        <dbReference type="Google" id="ProtNLM"/>
    </source>
</evidence>
<protein>
    <recommendedName>
        <fullName evidence="4">KfrA N-terminal DNA-binding domain-containing protein</fullName>
    </recommendedName>
</protein>
<feature type="coiled-coil region" evidence="1">
    <location>
        <begin position="113"/>
        <end position="147"/>
    </location>
</feature>
<evidence type="ECO:0000256" key="1">
    <source>
        <dbReference type="SAM" id="Coils"/>
    </source>
</evidence>
<keyword evidence="3" id="KW-1185">Reference proteome</keyword>
<comment type="caution">
    <text evidence="2">The sequence shown here is derived from an EMBL/GenBank/DDBJ whole genome shotgun (WGS) entry which is preliminary data.</text>
</comment>
<dbReference type="RefSeq" id="WP_189378860.1">
    <property type="nucleotide sequence ID" value="NZ_BNAH01000012.1"/>
</dbReference>
<dbReference type="Proteomes" id="UP000626370">
    <property type="component" value="Unassembled WGS sequence"/>
</dbReference>
<keyword evidence="1" id="KW-0175">Coiled coil</keyword>
<evidence type="ECO:0000313" key="3">
    <source>
        <dbReference type="Proteomes" id="UP000626370"/>
    </source>
</evidence>
<organism evidence="2 3">
    <name type="scientific">Thalassotalea profundi</name>
    <dbReference type="NCBI Taxonomy" id="2036687"/>
    <lineage>
        <taxon>Bacteria</taxon>
        <taxon>Pseudomonadati</taxon>
        <taxon>Pseudomonadota</taxon>
        <taxon>Gammaproteobacteria</taxon>
        <taxon>Alteromonadales</taxon>
        <taxon>Colwelliaceae</taxon>
        <taxon>Thalassotalea</taxon>
    </lineage>
</organism>
<evidence type="ECO:0000313" key="2">
    <source>
        <dbReference type="EMBL" id="GHE96741.1"/>
    </source>
</evidence>
<name>A0ABQ3J026_9GAMM</name>
<proteinExistence type="predicted"/>
<accession>A0ABQ3J026</accession>
<gene>
    <name evidence="2" type="ORF">GCM10011501_27800</name>
</gene>
<sequence>MAKAKVTDEQIIQVGSELQKADKNVTGHALCKVLGGRPDRLIEVWEKHLLESNSDENSLQYIQLSAGLEELFQSMSNDILKSIKSVLATCEQNILTQADKHVENEKVACAERVSALREQLNDANDIINQNQDQIDSLLKENQIINNKYQKTIELEKSVVELSTKLEGYTTAIKDKERIITEQAARIESINAA</sequence>
<dbReference type="EMBL" id="BNAH01000012">
    <property type="protein sequence ID" value="GHE96741.1"/>
    <property type="molecule type" value="Genomic_DNA"/>
</dbReference>
<reference evidence="3" key="1">
    <citation type="journal article" date="2019" name="Int. J. Syst. Evol. Microbiol.">
        <title>The Global Catalogue of Microorganisms (GCM) 10K type strain sequencing project: providing services to taxonomists for standard genome sequencing and annotation.</title>
        <authorList>
            <consortium name="The Broad Institute Genomics Platform"/>
            <consortium name="The Broad Institute Genome Sequencing Center for Infectious Disease"/>
            <person name="Wu L."/>
            <person name="Ma J."/>
        </authorList>
    </citation>
    <scope>NUCLEOTIDE SEQUENCE [LARGE SCALE GENOMIC DNA]</scope>
    <source>
        <strain evidence="3">CGMCC 1.15922</strain>
    </source>
</reference>